<gene>
    <name evidence="1" type="ORF">BACINT_02221</name>
</gene>
<accession>B3CD47</accession>
<dbReference type="AlphaFoldDB" id="B3CD47"/>
<reference evidence="1 2" key="2">
    <citation type="submission" date="2008-04" db="EMBL/GenBank/DDBJ databases">
        <authorList>
            <person name="Fulton L."/>
            <person name="Clifton S."/>
            <person name="Fulton B."/>
            <person name="Xu J."/>
            <person name="Minx P."/>
            <person name="Pepin K.H."/>
            <person name="Johnson M."/>
            <person name="Thiruvilangam P."/>
            <person name="Bhonagiri V."/>
            <person name="Nash W.E."/>
            <person name="Mardis E.R."/>
            <person name="Wilson R.K."/>
        </authorList>
    </citation>
    <scope>NUCLEOTIDE SEQUENCE [LARGE SCALE GENOMIC DNA]</scope>
    <source>
        <strain evidence="1 2">DSM 17393</strain>
    </source>
</reference>
<reference evidence="1 2" key="1">
    <citation type="submission" date="2008-04" db="EMBL/GenBank/DDBJ databases">
        <title>Draft genome sequence of Bacteroides intestinalis (DSM 17393).</title>
        <authorList>
            <person name="Sudarsanam P."/>
            <person name="Ley R."/>
            <person name="Guruge J."/>
            <person name="Turnbaugh P.J."/>
            <person name="Mahowald M."/>
            <person name="Liep D."/>
            <person name="Gordon J."/>
        </authorList>
    </citation>
    <scope>NUCLEOTIDE SEQUENCE [LARGE SCALE GENOMIC DNA]</scope>
    <source>
        <strain evidence="1 2">DSM 17393</strain>
    </source>
</reference>
<comment type="caution">
    <text evidence="1">The sequence shown here is derived from an EMBL/GenBank/DDBJ whole genome shotgun (WGS) entry which is preliminary data.</text>
</comment>
<name>B3CD47_9BACE</name>
<evidence type="ECO:0000313" key="1">
    <source>
        <dbReference type="EMBL" id="EDV03108.1"/>
    </source>
</evidence>
<protein>
    <submittedName>
        <fullName evidence="1">Uncharacterized protein</fullName>
    </submittedName>
</protein>
<sequence length="112" mass="13532">MRRKWLIQKQEKNMDRLQTIKYPPLKGKFKKYGDTFELVAKNESNRMYCYRRTAPEGIVYFEVFRSNLGKDENGQTYEYYPKSSQFGISAWCICDGEHAQKKVQKYMQKKYE</sequence>
<dbReference type="Proteomes" id="UP000004596">
    <property type="component" value="Unassembled WGS sequence"/>
</dbReference>
<dbReference type="EMBL" id="ABJL02000008">
    <property type="protein sequence ID" value="EDV03108.1"/>
    <property type="molecule type" value="Genomic_DNA"/>
</dbReference>
<organism evidence="1 2">
    <name type="scientific">Bacteroides intestinalis DSM 17393</name>
    <dbReference type="NCBI Taxonomy" id="471870"/>
    <lineage>
        <taxon>Bacteria</taxon>
        <taxon>Pseudomonadati</taxon>
        <taxon>Bacteroidota</taxon>
        <taxon>Bacteroidia</taxon>
        <taxon>Bacteroidales</taxon>
        <taxon>Bacteroidaceae</taxon>
        <taxon>Bacteroides</taxon>
    </lineage>
</organism>
<evidence type="ECO:0000313" key="2">
    <source>
        <dbReference type="Proteomes" id="UP000004596"/>
    </source>
</evidence>
<proteinExistence type="predicted"/>
<dbReference type="STRING" id="471870.BACINT_02221"/>